<dbReference type="RefSeq" id="XP_034011172.1">
    <property type="nucleotide sequence ID" value="XM_034156828.1"/>
</dbReference>
<organism evidence="8 9">
    <name type="scientific">Diutina rugosa</name>
    <name type="common">Yeast</name>
    <name type="synonym">Candida rugosa</name>
    <dbReference type="NCBI Taxonomy" id="5481"/>
    <lineage>
        <taxon>Eukaryota</taxon>
        <taxon>Fungi</taxon>
        <taxon>Dikarya</taxon>
        <taxon>Ascomycota</taxon>
        <taxon>Saccharomycotina</taxon>
        <taxon>Pichiomycetes</taxon>
        <taxon>Debaryomycetaceae</taxon>
        <taxon>Diutina</taxon>
    </lineage>
</organism>
<sequence length="632" mass="69635">MSKAIGIDLGTTNSCVAYYHNDKCDVIANDQGSRTTPSMVAFTDSEHLIGEAAKTQAGRNLNNTVFDTKRMIGHSYDDPVIEDDKKYYPFEVVNKAGKPAIKVEYKGETKVLSPEEISAMILANMKETAEAFIGSKVNNAVVTVPAYFNNSQRQATINAAKLADLNVLKIINEPTAAAIAYGLTQEGNIPEKRNVLVFDLGGGTFDLSLLSVEGRVFKVMATAGDTHLGGKDFDNRLVEYLIQEFKRQTGKDITGNQRAIRRLRNACEPAKRTLSWSTQAAIEIDALFEGVDFYTSITRAKFEELCGDLFDFTIDLAEQVLKDAIVDKSEVDEVVLVGGSTRIPKIRSLLSAFFDDMFITKSINPDEAVAYGAAVQAAKLVGDNSAQTQDLVVMDVTPLSIGIRLHGGIMSNVVPRNAPIPSKFTNTFVTIVDYQEVVRVRIFEGERAMTADNNYLGELTLHDIKPVRAGVIKVDVTFELNANGVMTVSAVERGTNNSKKVTINHDKSRFSPEEIERMVVEAKLHKERDDVEIERVRAKNAFATFAISLRKSMIRGPLKDKLSAGSKQTLKESVDNALSWLQNSPNATKREYADRKRELERVVNPIVDPIEASSDDDDDLASEEDATTLVLD</sequence>
<evidence type="ECO:0000313" key="8">
    <source>
        <dbReference type="EMBL" id="KAA8899961.1"/>
    </source>
</evidence>
<dbReference type="Proteomes" id="UP000449547">
    <property type="component" value="Unassembled WGS sequence"/>
</dbReference>
<dbReference type="PROSITE" id="PS01036">
    <property type="entry name" value="HSP70_3"/>
    <property type="match status" value="1"/>
</dbReference>
<dbReference type="Gene3D" id="3.90.640.10">
    <property type="entry name" value="Actin, Chain A, domain 4"/>
    <property type="match status" value="1"/>
</dbReference>
<dbReference type="GeneID" id="54782653"/>
<dbReference type="OrthoDB" id="2401965at2759"/>
<dbReference type="Gene3D" id="2.60.34.10">
    <property type="entry name" value="Substrate Binding Domain Of DNAk, Chain A, domain 1"/>
    <property type="match status" value="1"/>
</dbReference>
<keyword evidence="9" id="KW-1185">Reference proteome</keyword>
<dbReference type="VEuPathDB" id="FungiDB:DIURU_004002"/>
<dbReference type="AlphaFoldDB" id="A0A642UQR4"/>
<evidence type="ECO:0000256" key="2">
    <source>
        <dbReference type="ARBA" id="ARBA00022512"/>
    </source>
</evidence>
<evidence type="ECO:0000256" key="7">
    <source>
        <dbReference type="SAM" id="MobiDB-lite"/>
    </source>
</evidence>
<protein>
    <recommendedName>
        <fullName evidence="10">Heat shock protein 70</fullName>
    </recommendedName>
</protein>
<dbReference type="InterPro" id="IPR043129">
    <property type="entry name" value="ATPase_NBD"/>
</dbReference>
<feature type="region of interest" description="Disordered" evidence="7">
    <location>
        <begin position="607"/>
        <end position="632"/>
    </location>
</feature>
<comment type="subcellular location">
    <subcellularLocation>
        <location evidence="1">Secreted</location>
        <location evidence="1">Cell wall</location>
    </subcellularLocation>
</comment>
<dbReference type="GO" id="GO:0140662">
    <property type="term" value="F:ATP-dependent protein folding chaperone"/>
    <property type="evidence" value="ECO:0007669"/>
    <property type="project" value="InterPro"/>
</dbReference>
<dbReference type="SUPFAM" id="SSF100920">
    <property type="entry name" value="Heat shock protein 70kD (HSP70), peptide-binding domain"/>
    <property type="match status" value="1"/>
</dbReference>
<dbReference type="InterPro" id="IPR013126">
    <property type="entry name" value="Hsp_70_fam"/>
</dbReference>
<dbReference type="SUPFAM" id="SSF53067">
    <property type="entry name" value="Actin-like ATPase domain"/>
    <property type="match status" value="2"/>
</dbReference>
<dbReference type="InterPro" id="IPR029047">
    <property type="entry name" value="HSP70_peptide-bd_sf"/>
</dbReference>
<comment type="similarity">
    <text evidence="6">Belongs to the heat shock protein 70 family.</text>
</comment>
<keyword evidence="4 6" id="KW-0067">ATP-binding</keyword>
<evidence type="ECO:0000256" key="3">
    <source>
        <dbReference type="ARBA" id="ARBA00022741"/>
    </source>
</evidence>
<evidence type="ECO:0000313" key="9">
    <source>
        <dbReference type="Proteomes" id="UP000449547"/>
    </source>
</evidence>
<keyword evidence="5" id="KW-0007">Acetylation</keyword>
<evidence type="ECO:0000256" key="6">
    <source>
        <dbReference type="RuleBase" id="RU003322"/>
    </source>
</evidence>
<dbReference type="SUPFAM" id="SSF100934">
    <property type="entry name" value="Heat shock protein 70kD (HSP70), C-terminal subdomain"/>
    <property type="match status" value="1"/>
</dbReference>
<dbReference type="Gene3D" id="3.30.420.40">
    <property type="match status" value="2"/>
</dbReference>
<dbReference type="PANTHER" id="PTHR19375">
    <property type="entry name" value="HEAT SHOCK PROTEIN 70KDA"/>
    <property type="match status" value="1"/>
</dbReference>
<dbReference type="PROSITE" id="PS00329">
    <property type="entry name" value="HSP70_2"/>
    <property type="match status" value="1"/>
</dbReference>
<dbReference type="Gene3D" id="1.20.1270.10">
    <property type="match status" value="1"/>
</dbReference>
<evidence type="ECO:0000256" key="1">
    <source>
        <dbReference type="ARBA" id="ARBA00004191"/>
    </source>
</evidence>
<dbReference type="FunFam" id="3.30.420.40:FF:000026">
    <property type="entry name" value="Heat shock protein 70"/>
    <property type="match status" value="1"/>
</dbReference>
<gene>
    <name evidence="8" type="ORF">DIURU_004002</name>
</gene>
<evidence type="ECO:0008006" key="10">
    <source>
        <dbReference type="Google" id="ProtNLM"/>
    </source>
</evidence>
<evidence type="ECO:0000256" key="4">
    <source>
        <dbReference type="ARBA" id="ARBA00022840"/>
    </source>
</evidence>
<dbReference type="GO" id="GO:0016020">
    <property type="term" value="C:membrane"/>
    <property type="evidence" value="ECO:0007669"/>
    <property type="project" value="UniProtKB-ARBA"/>
</dbReference>
<dbReference type="PROSITE" id="PS00297">
    <property type="entry name" value="HSP70_1"/>
    <property type="match status" value="1"/>
</dbReference>
<proteinExistence type="inferred from homology"/>
<reference evidence="8 9" key="1">
    <citation type="submission" date="2019-07" db="EMBL/GenBank/DDBJ databases">
        <title>Genome assembly of two rare yeast pathogens: Diutina rugosa and Trichomonascus ciferrii.</title>
        <authorList>
            <person name="Mixao V."/>
            <person name="Saus E."/>
            <person name="Hansen A."/>
            <person name="Lass-Flor C."/>
            <person name="Gabaldon T."/>
        </authorList>
    </citation>
    <scope>NUCLEOTIDE SEQUENCE [LARGE SCALE GENOMIC DNA]</scope>
    <source>
        <strain evidence="8 9">CBS 613</strain>
    </source>
</reference>
<keyword evidence="2" id="KW-0134">Cell wall</keyword>
<feature type="compositionally biased region" description="Acidic residues" evidence="7">
    <location>
        <begin position="613"/>
        <end position="626"/>
    </location>
</feature>
<evidence type="ECO:0000256" key="5">
    <source>
        <dbReference type="ARBA" id="ARBA00022990"/>
    </source>
</evidence>
<accession>A0A642UQR4</accession>
<dbReference type="FunFam" id="3.90.640.10:FF:000002">
    <property type="entry name" value="Heat shock 70 kDa"/>
    <property type="match status" value="1"/>
</dbReference>
<dbReference type="Gene3D" id="3.30.30.30">
    <property type="match status" value="1"/>
</dbReference>
<dbReference type="GO" id="GO:0005524">
    <property type="term" value="F:ATP binding"/>
    <property type="evidence" value="ECO:0007669"/>
    <property type="project" value="UniProtKB-KW"/>
</dbReference>
<dbReference type="InterPro" id="IPR029048">
    <property type="entry name" value="HSP70_C_sf"/>
</dbReference>
<dbReference type="Pfam" id="PF00012">
    <property type="entry name" value="HSP70"/>
    <property type="match status" value="1"/>
</dbReference>
<keyword evidence="3 6" id="KW-0547">Nucleotide-binding</keyword>
<dbReference type="EMBL" id="SWFT01000119">
    <property type="protein sequence ID" value="KAA8899961.1"/>
    <property type="molecule type" value="Genomic_DNA"/>
</dbReference>
<comment type="caution">
    <text evidence="8">The sequence shown here is derived from an EMBL/GenBank/DDBJ whole genome shotgun (WGS) entry which is preliminary data.</text>
</comment>
<dbReference type="PRINTS" id="PR00301">
    <property type="entry name" value="HEATSHOCK70"/>
</dbReference>
<dbReference type="InterPro" id="IPR018181">
    <property type="entry name" value="Heat_shock_70_CS"/>
</dbReference>
<name>A0A642UQR4_DIURU</name>
<dbReference type="GO" id="GO:0009277">
    <property type="term" value="C:fungal-type cell wall"/>
    <property type="evidence" value="ECO:0007669"/>
    <property type="project" value="UniProtKB-ARBA"/>
</dbReference>
<dbReference type="FunFam" id="3.30.30.30:FF:000001">
    <property type="entry name" value="heat shock 70 kDa protein-like"/>
    <property type="match status" value="1"/>
</dbReference>
<keyword evidence="2" id="KW-0964">Secreted</keyword>